<name>A0ABS5APU2_9PSEU</name>
<feature type="domain" description="DNA methylase adenine-specific" evidence="1">
    <location>
        <begin position="148"/>
        <end position="237"/>
    </location>
</feature>
<dbReference type="EMBL" id="JAGIOO010000001">
    <property type="protein sequence ID" value="MBP2477700.1"/>
    <property type="molecule type" value="Genomic_DNA"/>
</dbReference>
<dbReference type="InterPro" id="IPR029063">
    <property type="entry name" value="SAM-dependent_MTases_sf"/>
</dbReference>
<evidence type="ECO:0000259" key="1">
    <source>
        <dbReference type="Pfam" id="PF02384"/>
    </source>
</evidence>
<dbReference type="InterPro" id="IPR003356">
    <property type="entry name" value="DNA_methylase_A-5"/>
</dbReference>
<dbReference type="InterPro" id="IPR052916">
    <property type="entry name" value="Type-I_RE_MTase_Subunit"/>
</dbReference>
<accession>A0ABS5APU2</accession>
<dbReference type="RefSeq" id="WP_143343019.1">
    <property type="nucleotide sequence ID" value="NZ_JAGIOO010000001.1"/>
</dbReference>
<keyword evidence="3" id="KW-1185">Reference proteome</keyword>
<evidence type="ECO:0000313" key="3">
    <source>
        <dbReference type="Proteomes" id="UP001519363"/>
    </source>
</evidence>
<dbReference type="Pfam" id="PF02384">
    <property type="entry name" value="N6_Mtase"/>
    <property type="match status" value="1"/>
</dbReference>
<dbReference type="Proteomes" id="UP001519363">
    <property type="component" value="Unassembled WGS sequence"/>
</dbReference>
<dbReference type="PANTHER" id="PTHR42998:SF1">
    <property type="entry name" value="TYPE I RESTRICTION ENZYME HINDI METHYLASE SUBUNIT"/>
    <property type="match status" value="1"/>
</dbReference>
<reference evidence="2 3" key="1">
    <citation type="submission" date="2021-03" db="EMBL/GenBank/DDBJ databases">
        <title>Sequencing the genomes of 1000 actinobacteria strains.</title>
        <authorList>
            <person name="Klenk H.-P."/>
        </authorList>
    </citation>
    <scope>NUCLEOTIDE SEQUENCE [LARGE SCALE GENOMIC DNA]</scope>
    <source>
        <strain evidence="2 3">DSM 44580</strain>
    </source>
</reference>
<dbReference type="PRINTS" id="PR00507">
    <property type="entry name" value="N12N6MTFRASE"/>
</dbReference>
<sequence length="285" mass="29854">MSSHDTARTPEDQARDLVRTAVTAWYSSTATARRDIPLSVVAAVLLVRPHEITPEELGARIAALPARTAVAWLRGVWTRFARARPDLLPAVAPFAACFTTGTRPASAGDLVGAHTLLTQIAAPLIRWVATPGNACEVDLLGEFWQALAAEQTRTATGQYFTPRDVAALLTDLLHQTPGPGGTVRDPCVGTGGLFLALARRMRATGTDPASVTWIGTDADELALAAAAVNAHLWGLGTRVILGAGDVLTGCPEARAHAQREHALTVATAAQAVQAVQALLSEGGTR</sequence>
<organism evidence="2 3">
    <name type="scientific">Crossiella equi</name>
    <dbReference type="NCBI Taxonomy" id="130796"/>
    <lineage>
        <taxon>Bacteria</taxon>
        <taxon>Bacillati</taxon>
        <taxon>Actinomycetota</taxon>
        <taxon>Actinomycetes</taxon>
        <taxon>Pseudonocardiales</taxon>
        <taxon>Pseudonocardiaceae</taxon>
        <taxon>Crossiella</taxon>
    </lineage>
</organism>
<dbReference type="SUPFAM" id="SSF53335">
    <property type="entry name" value="S-adenosyl-L-methionine-dependent methyltransferases"/>
    <property type="match status" value="1"/>
</dbReference>
<comment type="caution">
    <text evidence="2">The sequence shown here is derived from an EMBL/GenBank/DDBJ whole genome shotgun (WGS) entry which is preliminary data.</text>
</comment>
<proteinExistence type="predicted"/>
<dbReference type="Gene3D" id="3.40.50.150">
    <property type="entry name" value="Vaccinia Virus protein VP39"/>
    <property type="match status" value="1"/>
</dbReference>
<dbReference type="PANTHER" id="PTHR42998">
    <property type="entry name" value="TYPE I RESTRICTION ENZYME HINDVIIP M PROTEIN-RELATED"/>
    <property type="match status" value="1"/>
</dbReference>
<evidence type="ECO:0000313" key="2">
    <source>
        <dbReference type="EMBL" id="MBP2477700.1"/>
    </source>
</evidence>
<protein>
    <recommendedName>
        <fullName evidence="1">DNA methylase adenine-specific domain-containing protein</fullName>
    </recommendedName>
</protein>
<gene>
    <name evidence="2" type="ORF">JOF53_006572</name>
</gene>